<dbReference type="PANTHER" id="PTHR48228:SF6">
    <property type="entry name" value="L-CARNITINE COA-TRANSFERASE"/>
    <property type="match status" value="1"/>
</dbReference>
<dbReference type="Pfam" id="PF02515">
    <property type="entry name" value="CoA_transf_3"/>
    <property type="match status" value="1"/>
</dbReference>
<evidence type="ECO:0000256" key="1">
    <source>
        <dbReference type="ARBA" id="ARBA00008383"/>
    </source>
</evidence>
<reference evidence="3 4" key="1">
    <citation type="submission" date="2016-01" db="EMBL/GenBank/DDBJ databases">
        <title>The new phylogeny of the genus Mycobacterium.</title>
        <authorList>
            <person name="Tarcisio F."/>
            <person name="Conor M."/>
            <person name="Antonella G."/>
            <person name="Elisabetta G."/>
            <person name="Giulia F.S."/>
            <person name="Sara T."/>
            <person name="Anna F."/>
            <person name="Clotilde B."/>
            <person name="Roberto B."/>
            <person name="Veronica D.S."/>
            <person name="Fabio R."/>
            <person name="Monica P."/>
            <person name="Olivier J."/>
            <person name="Enrico T."/>
            <person name="Nicola S."/>
        </authorList>
    </citation>
    <scope>NUCLEOTIDE SEQUENCE [LARGE SCALE GENOMIC DNA]</scope>
    <source>
        <strain evidence="3 4">DSM 45166</strain>
    </source>
</reference>
<organism evidence="3 4">
    <name type="scientific">Mycobacterium kyorinense</name>
    <dbReference type="NCBI Taxonomy" id="487514"/>
    <lineage>
        <taxon>Bacteria</taxon>
        <taxon>Bacillati</taxon>
        <taxon>Actinomycetota</taxon>
        <taxon>Actinomycetes</taxon>
        <taxon>Mycobacteriales</taxon>
        <taxon>Mycobacteriaceae</taxon>
        <taxon>Mycobacterium</taxon>
    </lineage>
</organism>
<name>A0A1X1YGK8_9MYCO</name>
<evidence type="ECO:0000313" key="3">
    <source>
        <dbReference type="EMBL" id="ORW10155.1"/>
    </source>
</evidence>
<dbReference type="Proteomes" id="UP000193487">
    <property type="component" value="Unassembled WGS sequence"/>
</dbReference>
<dbReference type="InterPro" id="IPR050509">
    <property type="entry name" value="CoA-transferase_III"/>
</dbReference>
<dbReference type="RefSeq" id="WP_045379765.1">
    <property type="nucleotide sequence ID" value="NZ_BBKA01000062.1"/>
</dbReference>
<dbReference type="STRING" id="487514.A5707_09810"/>
<proteinExistence type="inferred from homology"/>
<dbReference type="InterPro" id="IPR023606">
    <property type="entry name" value="CoA-Trfase_III_dom_1_sf"/>
</dbReference>
<dbReference type="Gene3D" id="3.40.50.10540">
    <property type="entry name" value="Crotonobetainyl-coa:carnitine coa-transferase, domain 1"/>
    <property type="match status" value="1"/>
</dbReference>
<evidence type="ECO:0000256" key="2">
    <source>
        <dbReference type="ARBA" id="ARBA00022679"/>
    </source>
</evidence>
<dbReference type="InterPro" id="IPR044855">
    <property type="entry name" value="CoA-Trfase_III_dom3_sf"/>
</dbReference>
<keyword evidence="4" id="KW-1185">Reference proteome</keyword>
<dbReference type="OrthoDB" id="9797653at2"/>
<gene>
    <name evidence="3" type="ORF">AWC14_20830</name>
</gene>
<dbReference type="EMBL" id="LQPE01000018">
    <property type="protein sequence ID" value="ORW10155.1"/>
    <property type="molecule type" value="Genomic_DNA"/>
</dbReference>
<keyword evidence="2 3" id="KW-0808">Transferase</keyword>
<dbReference type="GO" id="GO:0016740">
    <property type="term" value="F:transferase activity"/>
    <property type="evidence" value="ECO:0007669"/>
    <property type="project" value="UniProtKB-KW"/>
</dbReference>
<dbReference type="InterPro" id="IPR003673">
    <property type="entry name" value="CoA-Trfase_fam_III"/>
</dbReference>
<comment type="caution">
    <text evidence="3">The sequence shown here is derived from an EMBL/GenBank/DDBJ whole genome shotgun (WGS) entry which is preliminary data.</text>
</comment>
<dbReference type="SUPFAM" id="SSF89796">
    <property type="entry name" value="CoA-transferase family III (CaiB/BaiF)"/>
    <property type="match status" value="1"/>
</dbReference>
<dbReference type="PANTHER" id="PTHR48228">
    <property type="entry name" value="SUCCINYL-COA--D-CITRAMALATE COA-TRANSFERASE"/>
    <property type="match status" value="1"/>
</dbReference>
<accession>A0A1X1YGK8</accession>
<evidence type="ECO:0000313" key="4">
    <source>
        <dbReference type="Proteomes" id="UP000193487"/>
    </source>
</evidence>
<dbReference type="AlphaFoldDB" id="A0A1X1YGK8"/>
<comment type="similarity">
    <text evidence="1">Belongs to the CoA-transferase III family.</text>
</comment>
<protein>
    <submittedName>
        <fullName evidence="3">CoA-transferase</fullName>
    </submittedName>
</protein>
<sequence length="399" mass="42665">MSGPLEGVRVLELGTLIAGPFAGRLLGDMGADVIKIEPPGSPDPLRTWGQAELDGHHFFWTVHARNKKAVTLDLRKDRGRELFLDLVEKSDIVVENFRPGTLEKWNLGYDVLRQRNRGIILVRVSGYGQTGPDAHKAGYASVAEAASGLRHLNGFPGGPPPRLALSLGDSLAGMFAAQGALAALYRRGVTGEGQVVDVALTESCLAIQESTIPDYDVGGVVRGPSGTRLEGIAPSNIYRAADDSWVVIAANQDTVFARLCQAMGRPELAADERFATHGARGRNQDELDKIIGDWAAQRQPGEIIETLSSAGVIAGHINTVAEVVEDPQLRARGMIAEHWDERVDRPVLGPGIVPVFSESPGVIRNAGPARPGQHNDDVYVGLLGKTAEQLEALRAEGAL</sequence>
<dbReference type="Gene3D" id="3.30.1540.10">
    <property type="entry name" value="formyl-coa transferase, domain 3"/>
    <property type="match status" value="1"/>
</dbReference>